<evidence type="ECO:0000256" key="6">
    <source>
        <dbReference type="ARBA" id="ARBA00023136"/>
    </source>
</evidence>
<feature type="transmembrane region" description="Helical" evidence="7">
    <location>
        <begin position="217"/>
        <end position="236"/>
    </location>
</feature>
<proteinExistence type="inferred from homology"/>
<reference evidence="8 9" key="1">
    <citation type="submission" date="2024-10" db="EMBL/GenBank/DDBJ databases">
        <title>The Natural Products Discovery Center: Release of the First 8490 Sequenced Strains for Exploring Actinobacteria Biosynthetic Diversity.</title>
        <authorList>
            <person name="Kalkreuter E."/>
            <person name="Kautsar S.A."/>
            <person name="Yang D."/>
            <person name="Bader C.D."/>
            <person name="Teijaro C.N."/>
            <person name="Fluegel L."/>
            <person name="Davis C.M."/>
            <person name="Simpson J.R."/>
            <person name="Lauterbach L."/>
            <person name="Steele A.D."/>
            <person name="Gui C."/>
            <person name="Meng S."/>
            <person name="Li G."/>
            <person name="Viehrig K."/>
            <person name="Ye F."/>
            <person name="Su P."/>
            <person name="Kiefer A.F."/>
            <person name="Nichols A."/>
            <person name="Cepeda A.J."/>
            <person name="Yan W."/>
            <person name="Fan B."/>
            <person name="Jiang Y."/>
            <person name="Adhikari A."/>
            <person name="Zheng C.-J."/>
            <person name="Schuster L."/>
            <person name="Cowan T.M."/>
            <person name="Smanski M.J."/>
            <person name="Chevrette M.G."/>
            <person name="De Carvalho L.P.S."/>
            <person name="Shen B."/>
        </authorList>
    </citation>
    <scope>NUCLEOTIDE SEQUENCE [LARGE SCALE GENOMIC DNA]</scope>
    <source>
        <strain evidence="8 9">NPDC007147</strain>
    </source>
</reference>
<keyword evidence="9" id="KW-1185">Reference proteome</keyword>
<dbReference type="Proteomes" id="UP001601197">
    <property type="component" value="Unassembled WGS sequence"/>
</dbReference>
<sequence>MELVATVLLAGCSATYFMLGGADIGLGMALPYLGRDCAERRRAGSVLWPLSLVHEGWLLLSVAVLACCFPALAGDLADGLRAVLLPLLVGWLVRNAGLCWRAAGGGPVCETLVVVSSYVLACGWGWTLASVVDEEPGRPAPPVTGAPTAVAVALLFLAHGMGSAARRLTGAPFQRAHLLTGGQAGGPSSLLTSLVMAVLPLLAGHRLPLTEYASDGVVQRLLLPLLICAVPLLLAARARLRRRSGTRAAGPPGR</sequence>
<keyword evidence="6 7" id="KW-0472">Membrane</keyword>
<keyword evidence="8" id="KW-0560">Oxidoreductase</keyword>
<feature type="transmembrane region" description="Helical" evidence="7">
    <location>
        <begin position="6"/>
        <end position="34"/>
    </location>
</feature>
<comment type="similarity">
    <text evidence="2">Belongs to the cytochrome ubiquinol oxidase subunit 2 family.</text>
</comment>
<organism evidence="8 9">
    <name type="scientific">Streptomyces kebangsaanensis</name>
    <dbReference type="NCBI Taxonomy" id="864058"/>
    <lineage>
        <taxon>Bacteria</taxon>
        <taxon>Bacillati</taxon>
        <taxon>Actinomycetota</taxon>
        <taxon>Actinomycetes</taxon>
        <taxon>Kitasatosporales</taxon>
        <taxon>Streptomycetaceae</taxon>
        <taxon>Streptomyces</taxon>
    </lineage>
</organism>
<keyword evidence="4 7" id="KW-0812">Transmembrane</keyword>
<evidence type="ECO:0000256" key="4">
    <source>
        <dbReference type="ARBA" id="ARBA00022692"/>
    </source>
</evidence>
<accession>A0ABW6KVT4</accession>
<gene>
    <name evidence="8" type="ORF">ACFYNZ_13560</name>
</gene>
<feature type="transmembrane region" description="Helical" evidence="7">
    <location>
        <begin position="186"/>
        <end position="205"/>
    </location>
</feature>
<evidence type="ECO:0000256" key="7">
    <source>
        <dbReference type="SAM" id="Phobius"/>
    </source>
</evidence>
<dbReference type="InterPro" id="IPR003317">
    <property type="entry name" value="Cyt-d_oxidase_su2"/>
</dbReference>
<keyword evidence="5 7" id="KW-1133">Transmembrane helix</keyword>
<keyword evidence="3" id="KW-1003">Cell membrane</keyword>
<dbReference type="RefSeq" id="WP_388346873.1">
    <property type="nucleotide sequence ID" value="NZ_JBIAFJ010000009.1"/>
</dbReference>
<evidence type="ECO:0000256" key="3">
    <source>
        <dbReference type="ARBA" id="ARBA00022475"/>
    </source>
</evidence>
<evidence type="ECO:0000256" key="5">
    <source>
        <dbReference type="ARBA" id="ARBA00022989"/>
    </source>
</evidence>
<dbReference type="EMBL" id="JBIAFJ010000009">
    <property type="protein sequence ID" value="MFE9170532.1"/>
    <property type="molecule type" value="Genomic_DNA"/>
</dbReference>
<dbReference type="GO" id="GO:0016491">
    <property type="term" value="F:oxidoreductase activity"/>
    <property type="evidence" value="ECO:0007669"/>
    <property type="project" value="UniProtKB-KW"/>
</dbReference>
<comment type="caution">
    <text evidence="8">The sequence shown here is derived from an EMBL/GenBank/DDBJ whole genome shotgun (WGS) entry which is preliminary data.</text>
</comment>
<evidence type="ECO:0000256" key="2">
    <source>
        <dbReference type="ARBA" id="ARBA00007543"/>
    </source>
</evidence>
<protein>
    <submittedName>
        <fullName evidence="8">Cytochrome d ubiquinol oxidase subunit II</fullName>
        <ecNumber evidence="8">1.10.3.-</ecNumber>
    </submittedName>
</protein>
<dbReference type="EC" id="1.10.3.-" evidence="8"/>
<dbReference type="Pfam" id="PF02322">
    <property type="entry name" value="Cyt_bd_oxida_II"/>
    <property type="match status" value="1"/>
</dbReference>
<evidence type="ECO:0000313" key="9">
    <source>
        <dbReference type="Proteomes" id="UP001601197"/>
    </source>
</evidence>
<feature type="transmembrane region" description="Helical" evidence="7">
    <location>
        <begin position="79"/>
        <end position="100"/>
    </location>
</feature>
<feature type="transmembrane region" description="Helical" evidence="7">
    <location>
        <begin position="46"/>
        <end position="73"/>
    </location>
</feature>
<name>A0ABW6KVT4_9ACTN</name>
<evidence type="ECO:0000256" key="1">
    <source>
        <dbReference type="ARBA" id="ARBA00004651"/>
    </source>
</evidence>
<feature type="transmembrane region" description="Helical" evidence="7">
    <location>
        <begin position="144"/>
        <end position="165"/>
    </location>
</feature>
<evidence type="ECO:0000313" key="8">
    <source>
        <dbReference type="EMBL" id="MFE9170532.1"/>
    </source>
</evidence>
<feature type="transmembrane region" description="Helical" evidence="7">
    <location>
        <begin position="112"/>
        <end position="132"/>
    </location>
</feature>
<comment type="subcellular location">
    <subcellularLocation>
        <location evidence="1">Cell membrane</location>
        <topology evidence="1">Multi-pass membrane protein</topology>
    </subcellularLocation>
</comment>